<name>A0AAN6YZJ6_9PEZI</name>
<proteinExistence type="predicted"/>
<protein>
    <submittedName>
        <fullName evidence="1">Uncharacterized protein</fullName>
    </submittedName>
</protein>
<evidence type="ECO:0000313" key="1">
    <source>
        <dbReference type="EMBL" id="KAK4120035.1"/>
    </source>
</evidence>
<organism evidence="1 2">
    <name type="scientific">Parathielavia appendiculata</name>
    <dbReference type="NCBI Taxonomy" id="2587402"/>
    <lineage>
        <taxon>Eukaryota</taxon>
        <taxon>Fungi</taxon>
        <taxon>Dikarya</taxon>
        <taxon>Ascomycota</taxon>
        <taxon>Pezizomycotina</taxon>
        <taxon>Sordariomycetes</taxon>
        <taxon>Sordariomycetidae</taxon>
        <taxon>Sordariales</taxon>
        <taxon>Chaetomiaceae</taxon>
        <taxon>Parathielavia</taxon>
    </lineage>
</organism>
<dbReference type="Proteomes" id="UP001302602">
    <property type="component" value="Unassembled WGS sequence"/>
</dbReference>
<evidence type="ECO:0000313" key="2">
    <source>
        <dbReference type="Proteomes" id="UP001302602"/>
    </source>
</evidence>
<comment type="caution">
    <text evidence="1">The sequence shown here is derived from an EMBL/GenBank/DDBJ whole genome shotgun (WGS) entry which is preliminary data.</text>
</comment>
<dbReference type="RefSeq" id="XP_062643807.1">
    <property type="nucleotide sequence ID" value="XM_062793762.1"/>
</dbReference>
<dbReference type="EMBL" id="MU853242">
    <property type="protein sequence ID" value="KAK4120035.1"/>
    <property type="molecule type" value="Genomic_DNA"/>
</dbReference>
<reference evidence="1" key="2">
    <citation type="submission" date="2023-05" db="EMBL/GenBank/DDBJ databases">
        <authorList>
            <consortium name="Lawrence Berkeley National Laboratory"/>
            <person name="Steindorff A."/>
            <person name="Hensen N."/>
            <person name="Bonometti L."/>
            <person name="Westerberg I."/>
            <person name="Brannstrom I.O."/>
            <person name="Guillou S."/>
            <person name="Cros-Aarteil S."/>
            <person name="Calhoun S."/>
            <person name="Haridas S."/>
            <person name="Kuo A."/>
            <person name="Mondo S."/>
            <person name="Pangilinan J."/>
            <person name="Riley R."/>
            <person name="Labutti K."/>
            <person name="Andreopoulos B."/>
            <person name="Lipzen A."/>
            <person name="Chen C."/>
            <person name="Yanf M."/>
            <person name="Daum C."/>
            <person name="Ng V."/>
            <person name="Clum A."/>
            <person name="Ohm R."/>
            <person name="Martin F."/>
            <person name="Silar P."/>
            <person name="Natvig D."/>
            <person name="Lalanne C."/>
            <person name="Gautier V."/>
            <person name="Ament-Velasquez S.L."/>
            <person name="Kruys A."/>
            <person name="Hutchinson M.I."/>
            <person name="Powell A.J."/>
            <person name="Barry K."/>
            <person name="Miller A.N."/>
            <person name="Grigoriev I.V."/>
            <person name="Debuchy R."/>
            <person name="Gladieux P."/>
            <person name="Thoren M.H."/>
            <person name="Johannesson H."/>
        </authorList>
    </citation>
    <scope>NUCLEOTIDE SEQUENCE</scope>
    <source>
        <strain evidence="1">CBS 731.68</strain>
    </source>
</reference>
<accession>A0AAN6YZJ6</accession>
<gene>
    <name evidence="1" type="ORF">N657DRAFT_649608</name>
</gene>
<reference evidence="1" key="1">
    <citation type="journal article" date="2023" name="Mol. Phylogenet. Evol.">
        <title>Genome-scale phylogeny and comparative genomics of the fungal order Sordariales.</title>
        <authorList>
            <person name="Hensen N."/>
            <person name="Bonometti L."/>
            <person name="Westerberg I."/>
            <person name="Brannstrom I.O."/>
            <person name="Guillou S."/>
            <person name="Cros-Aarteil S."/>
            <person name="Calhoun S."/>
            <person name="Haridas S."/>
            <person name="Kuo A."/>
            <person name="Mondo S."/>
            <person name="Pangilinan J."/>
            <person name="Riley R."/>
            <person name="LaButti K."/>
            <person name="Andreopoulos B."/>
            <person name="Lipzen A."/>
            <person name="Chen C."/>
            <person name="Yan M."/>
            <person name="Daum C."/>
            <person name="Ng V."/>
            <person name="Clum A."/>
            <person name="Steindorff A."/>
            <person name="Ohm R.A."/>
            <person name="Martin F."/>
            <person name="Silar P."/>
            <person name="Natvig D.O."/>
            <person name="Lalanne C."/>
            <person name="Gautier V."/>
            <person name="Ament-Velasquez S.L."/>
            <person name="Kruys A."/>
            <person name="Hutchinson M.I."/>
            <person name="Powell A.J."/>
            <person name="Barry K."/>
            <person name="Miller A.N."/>
            <person name="Grigoriev I.V."/>
            <person name="Debuchy R."/>
            <person name="Gladieux P."/>
            <person name="Hiltunen Thoren M."/>
            <person name="Johannesson H."/>
        </authorList>
    </citation>
    <scope>NUCLEOTIDE SEQUENCE</scope>
    <source>
        <strain evidence="1">CBS 731.68</strain>
    </source>
</reference>
<dbReference type="GeneID" id="87830531"/>
<sequence>MKQMPRLSYFLQSNPPTVIFALHSSWCPLTPLNTSPRVMMSRLNPRSDSSNSTIIFCSSPLLGLLSLMPLAVRRNLLLLIHNVSIPYPITIPFRPSF</sequence>
<keyword evidence="2" id="KW-1185">Reference proteome</keyword>
<dbReference type="AlphaFoldDB" id="A0AAN6YZJ6"/>